<dbReference type="CDD" id="cd04181">
    <property type="entry name" value="NTP_transferase"/>
    <property type="match status" value="1"/>
</dbReference>
<dbReference type="Gene3D" id="3.90.550.10">
    <property type="entry name" value="Spore Coat Polysaccharide Biosynthesis Protein SpsA, Chain A"/>
    <property type="match status" value="1"/>
</dbReference>
<dbReference type="SUPFAM" id="SSF53448">
    <property type="entry name" value="Nucleotide-diphospho-sugar transferases"/>
    <property type="match status" value="1"/>
</dbReference>
<keyword evidence="3" id="KW-0648">Protein biosynthesis</keyword>
<gene>
    <name evidence="3" type="ORF">MMINT_00480</name>
</gene>
<sequence>MFRPLNGVILAGGEGTRLRPLTDSLPKPMLPILDVPCIKYVVSSLAQAGIQGVYLTCGYKSEDLIQNLRNVDFGVDVHFTVEEQPAGTAGAVKLLEDQLSDVFVVASGDVLADVDMNVLLNEHQQSGAVATMALTSVENPSEFGIVGLDETGAVTRFKEKPAAEEVFSNLINAGIYILNKEVLEYIPAGEKFDFSKQLFPALLEDGKKIQGSVLQGMWVDIGHPDDLLRANLQMAERRGTMGDRNNARCEGPIVSSNFATSRCTVVGPAYIGANVSIGDNAVLNSAAVGHDSVIGADSELNGVFMRNNCTIGRDCRLQNVLLGEGCKITDGSILSDAIFGDYQTS</sequence>
<dbReference type="EMBL" id="CP005934">
    <property type="protein sequence ID" value="AGY50149.1"/>
    <property type="molecule type" value="Genomic_DNA"/>
</dbReference>
<dbReference type="InterPro" id="IPR011004">
    <property type="entry name" value="Trimer_LpxA-like_sf"/>
</dbReference>
<dbReference type="RefSeq" id="WP_048133746.1">
    <property type="nucleotide sequence ID" value="NC_021353.1"/>
</dbReference>
<organism evidence="3 4">
    <name type="scientific">Methanomassiliicoccus intestinalis (strain Issoire-Mx1)</name>
    <dbReference type="NCBI Taxonomy" id="1295009"/>
    <lineage>
        <taxon>Archaea</taxon>
        <taxon>Methanobacteriati</taxon>
        <taxon>Thermoplasmatota</taxon>
        <taxon>Thermoplasmata</taxon>
        <taxon>Methanomassiliicoccales</taxon>
        <taxon>Methanomassiliicoccaceae</taxon>
        <taxon>Methanomassiliicoccus</taxon>
    </lineage>
</organism>
<dbReference type="OrthoDB" id="15372at2157"/>
<dbReference type="KEGG" id="mer:MMINT_00480"/>
<dbReference type="PANTHER" id="PTHR22572">
    <property type="entry name" value="SUGAR-1-PHOSPHATE GUANYL TRANSFERASE"/>
    <property type="match status" value="1"/>
</dbReference>
<dbReference type="GeneID" id="41322494"/>
<evidence type="ECO:0000313" key="4">
    <source>
        <dbReference type="Proteomes" id="UP000014070"/>
    </source>
</evidence>
<dbReference type="HOGENOM" id="CLU_029499_0_2_2"/>
<accession>U5Q559</accession>
<keyword evidence="3" id="KW-0396">Initiation factor</keyword>
<dbReference type="Proteomes" id="UP000014070">
    <property type="component" value="Chromosome"/>
</dbReference>
<dbReference type="InterPro" id="IPR050486">
    <property type="entry name" value="Mannose-1P_guanyltransferase"/>
</dbReference>
<feature type="domain" description="Nucleotidyl transferase" evidence="2">
    <location>
        <begin position="7"/>
        <end position="235"/>
    </location>
</feature>
<dbReference type="STRING" id="1295009.MMINT_00480"/>
<reference evidence="3 4" key="1">
    <citation type="journal article" date="2013" name="Genome Announc.">
        <title>Genome sequence of 'Candidatus Methanomassiliicoccus intestinalis' Issoire-Mx1, a third thermoplasmatales-related methanogenic archaeon from human feces.</title>
        <authorList>
            <person name="Borrel G."/>
            <person name="Harris H.M."/>
            <person name="Parisot N."/>
            <person name="Gaci N."/>
            <person name="Tottey W."/>
            <person name="Mihajlovski A."/>
            <person name="Deane J."/>
            <person name="Gribaldo S."/>
            <person name="Bardot O."/>
            <person name="Peyretaillade E."/>
            <person name="Peyret P."/>
            <person name="O'Toole P.W."/>
            <person name="Brugere J.F."/>
        </authorList>
    </citation>
    <scope>NUCLEOTIDE SEQUENCE [LARGE SCALE GENOMIC DNA]</scope>
    <source>
        <strain evidence="3 4">Issoire-Mx1</strain>
    </source>
</reference>
<evidence type="ECO:0000259" key="2">
    <source>
        <dbReference type="Pfam" id="PF00483"/>
    </source>
</evidence>
<dbReference type="AlphaFoldDB" id="U5Q559"/>
<dbReference type="InterPro" id="IPR005835">
    <property type="entry name" value="NTP_transferase_dom"/>
</dbReference>
<name>U5Q559_METII</name>
<dbReference type="InterPro" id="IPR029044">
    <property type="entry name" value="Nucleotide-diphossugar_trans"/>
</dbReference>
<dbReference type="SUPFAM" id="SSF51161">
    <property type="entry name" value="Trimeric LpxA-like enzymes"/>
    <property type="match status" value="1"/>
</dbReference>
<keyword evidence="4" id="KW-1185">Reference proteome</keyword>
<protein>
    <recommendedName>
        <fullName evidence="1">Bifunctional protein GlmU</fullName>
    </recommendedName>
</protein>
<dbReference type="Pfam" id="PF00483">
    <property type="entry name" value="NTP_transferase"/>
    <property type="match status" value="1"/>
</dbReference>
<dbReference type="Gene3D" id="2.160.10.10">
    <property type="entry name" value="Hexapeptide repeat proteins"/>
    <property type="match status" value="1"/>
</dbReference>
<dbReference type="InParanoid" id="U5Q559"/>
<proteinExistence type="predicted"/>
<evidence type="ECO:0000256" key="1">
    <source>
        <dbReference type="ARBA" id="ARBA00013414"/>
    </source>
</evidence>
<dbReference type="GO" id="GO:0003743">
    <property type="term" value="F:translation initiation factor activity"/>
    <property type="evidence" value="ECO:0007669"/>
    <property type="project" value="UniProtKB-KW"/>
</dbReference>
<evidence type="ECO:0000313" key="3">
    <source>
        <dbReference type="EMBL" id="AGY50149.1"/>
    </source>
</evidence>